<sequence length="183" mass="20745">MVKYIVIGVVVLILLWVIASYNKMVRSKNKVEEAFSTMDVYLKKRFDLIPNLVETVKGYAKHESETLEKVIAARNAAKNSQNVQERIQNEAALSGALHNIFALAESYPDLKANTNFLDLQGQLLKVEEDIANSRKFYNAVVRNFNNVVMSFPSNIIAGIFHFEKQPMFEVADAAERENVKVSF</sequence>
<organism evidence="6 7">
    <name type="scientific">Acetitomaculum ruminis DSM 5522</name>
    <dbReference type="NCBI Taxonomy" id="1120918"/>
    <lineage>
        <taxon>Bacteria</taxon>
        <taxon>Bacillati</taxon>
        <taxon>Bacillota</taxon>
        <taxon>Clostridia</taxon>
        <taxon>Lachnospirales</taxon>
        <taxon>Lachnospiraceae</taxon>
        <taxon>Acetitomaculum</taxon>
    </lineage>
</organism>
<gene>
    <name evidence="6" type="ORF">SAMN05216249_12421</name>
</gene>
<reference evidence="6 7" key="1">
    <citation type="submission" date="2016-10" db="EMBL/GenBank/DDBJ databases">
        <authorList>
            <person name="de Groot N.N."/>
        </authorList>
    </citation>
    <scope>NUCLEOTIDE SEQUENCE [LARGE SCALE GENOMIC DNA]</scope>
    <source>
        <strain evidence="6 7">DSM 5522</strain>
    </source>
</reference>
<dbReference type="RefSeq" id="WP_092874456.1">
    <property type="nucleotide sequence ID" value="NZ_FOJY01000024.1"/>
</dbReference>
<dbReference type="InterPro" id="IPR007156">
    <property type="entry name" value="MamQ_LemA"/>
</dbReference>
<name>A0A1I1ABI0_9FIRM</name>
<dbReference type="EMBL" id="FOJY01000024">
    <property type="protein sequence ID" value="SFB35341.1"/>
    <property type="molecule type" value="Genomic_DNA"/>
</dbReference>
<dbReference type="InterPro" id="IPR023353">
    <property type="entry name" value="LemA-like_dom_sf"/>
</dbReference>
<dbReference type="Proteomes" id="UP000198838">
    <property type="component" value="Unassembled WGS sequence"/>
</dbReference>
<evidence type="ECO:0000313" key="6">
    <source>
        <dbReference type="EMBL" id="SFB35341.1"/>
    </source>
</evidence>
<keyword evidence="3" id="KW-0812">Transmembrane</keyword>
<evidence type="ECO:0000256" key="3">
    <source>
        <dbReference type="ARBA" id="ARBA00022692"/>
    </source>
</evidence>
<dbReference type="PANTHER" id="PTHR34478:SF2">
    <property type="entry name" value="MEMBRANE PROTEIN"/>
    <property type="match status" value="1"/>
</dbReference>
<evidence type="ECO:0000256" key="5">
    <source>
        <dbReference type="ARBA" id="ARBA00023136"/>
    </source>
</evidence>
<dbReference type="Pfam" id="PF04011">
    <property type="entry name" value="LemA"/>
    <property type="match status" value="1"/>
</dbReference>
<dbReference type="AlphaFoldDB" id="A0A1I1ABI0"/>
<dbReference type="Gene3D" id="1.20.1440.20">
    <property type="entry name" value="LemA-like domain"/>
    <property type="match status" value="1"/>
</dbReference>
<protein>
    <submittedName>
        <fullName evidence="6">LemA protein</fullName>
    </submittedName>
</protein>
<evidence type="ECO:0000256" key="4">
    <source>
        <dbReference type="ARBA" id="ARBA00022989"/>
    </source>
</evidence>
<accession>A0A1I1ABI0</accession>
<comment type="similarity">
    <text evidence="2">Belongs to the LemA family.</text>
</comment>
<evidence type="ECO:0000313" key="7">
    <source>
        <dbReference type="Proteomes" id="UP000198838"/>
    </source>
</evidence>
<dbReference type="PANTHER" id="PTHR34478">
    <property type="entry name" value="PROTEIN LEMA"/>
    <property type="match status" value="1"/>
</dbReference>
<keyword evidence="4" id="KW-1133">Transmembrane helix</keyword>
<dbReference type="OrthoDB" id="9804152at2"/>
<dbReference type="SUPFAM" id="SSF140478">
    <property type="entry name" value="LemA-like"/>
    <property type="match status" value="1"/>
</dbReference>
<dbReference type="STRING" id="1120918.SAMN05216249_12421"/>
<comment type="subcellular location">
    <subcellularLocation>
        <location evidence="1">Membrane</location>
        <topology evidence="1">Single-pass membrane protein</topology>
    </subcellularLocation>
</comment>
<dbReference type="GO" id="GO:0016020">
    <property type="term" value="C:membrane"/>
    <property type="evidence" value="ECO:0007669"/>
    <property type="project" value="UniProtKB-SubCell"/>
</dbReference>
<evidence type="ECO:0000256" key="1">
    <source>
        <dbReference type="ARBA" id="ARBA00004167"/>
    </source>
</evidence>
<proteinExistence type="inferred from homology"/>
<keyword evidence="7" id="KW-1185">Reference proteome</keyword>
<evidence type="ECO:0000256" key="2">
    <source>
        <dbReference type="ARBA" id="ARBA00008854"/>
    </source>
</evidence>
<keyword evidence="5" id="KW-0472">Membrane</keyword>